<keyword evidence="1" id="KW-1133">Transmembrane helix</keyword>
<keyword evidence="3" id="KW-1185">Reference proteome</keyword>
<organism evidence="2 3">
    <name type="scientific">Devosia riboflavina</name>
    <dbReference type="NCBI Taxonomy" id="46914"/>
    <lineage>
        <taxon>Bacteria</taxon>
        <taxon>Pseudomonadati</taxon>
        <taxon>Pseudomonadota</taxon>
        <taxon>Alphaproteobacteria</taxon>
        <taxon>Hyphomicrobiales</taxon>
        <taxon>Devosiaceae</taxon>
        <taxon>Devosia</taxon>
    </lineage>
</organism>
<comment type="caution">
    <text evidence="2">The sequence shown here is derived from an EMBL/GenBank/DDBJ whole genome shotgun (WGS) entry which is preliminary data.</text>
</comment>
<keyword evidence="1" id="KW-0812">Transmembrane</keyword>
<accession>A0A087M5C5</accession>
<evidence type="ECO:0008006" key="4">
    <source>
        <dbReference type="Google" id="ProtNLM"/>
    </source>
</evidence>
<dbReference type="RefSeq" id="WP_035079405.1">
    <property type="nucleotide sequence ID" value="NZ_JQGC01000003.1"/>
</dbReference>
<dbReference type="InterPro" id="IPR022584">
    <property type="entry name" value="DUF2937"/>
</dbReference>
<evidence type="ECO:0000313" key="3">
    <source>
        <dbReference type="Proteomes" id="UP000028981"/>
    </source>
</evidence>
<proteinExistence type="predicted"/>
<name>A0A087M5C5_9HYPH</name>
<gene>
    <name evidence="2" type="ORF">JP75_03625</name>
</gene>
<dbReference type="OrthoDB" id="193051at2"/>
<feature type="transmembrane region" description="Helical" evidence="1">
    <location>
        <begin position="134"/>
        <end position="159"/>
    </location>
</feature>
<sequence>MRRMLASVGGVGLAVMLSQFPEYAQQYTQRLGGAVDELRIVTTDFDHAAEEAGLDRDGALDRYQASSDTFLADRGESMERTFVRYDQLSQTLQKIQGADPIERFRNLPAFLDTEIGRRTLENYQPAVPVTMEGLFYAAAGFGVGYLLLSALIRFCALPFRRRRVYYRS</sequence>
<dbReference type="Proteomes" id="UP000028981">
    <property type="component" value="Unassembled WGS sequence"/>
</dbReference>
<dbReference type="STRING" id="46914.JP75_03625"/>
<dbReference type="AlphaFoldDB" id="A0A087M5C5"/>
<reference evidence="2 3" key="1">
    <citation type="submission" date="2014-08" db="EMBL/GenBank/DDBJ databases">
        <authorList>
            <person name="Hassan Y.I."/>
            <person name="Lepp D."/>
            <person name="Zhou T."/>
        </authorList>
    </citation>
    <scope>NUCLEOTIDE SEQUENCE [LARGE SCALE GENOMIC DNA]</scope>
    <source>
        <strain evidence="2 3">IFO13584</strain>
    </source>
</reference>
<dbReference type="Pfam" id="PF11157">
    <property type="entry name" value="DUF2937"/>
    <property type="match status" value="1"/>
</dbReference>
<keyword evidence="1" id="KW-0472">Membrane</keyword>
<dbReference type="EMBL" id="JQGC01000003">
    <property type="protein sequence ID" value="KFL32078.1"/>
    <property type="molecule type" value="Genomic_DNA"/>
</dbReference>
<evidence type="ECO:0000256" key="1">
    <source>
        <dbReference type="SAM" id="Phobius"/>
    </source>
</evidence>
<protein>
    <recommendedName>
        <fullName evidence="4">DUF2937 family protein</fullName>
    </recommendedName>
</protein>
<evidence type="ECO:0000313" key="2">
    <source>
        <dbReference type="EMBL" id="KFL32078.1"/>
    </source>
</evidence>